<dbReference type="OrthoDB" id="384721at2"/>
<dbReference type="PROSITE" id="PS51704">
    <property type="entry name" value="GP_PDE"/>
    <property type="match status" value="1"/>
</dbReference>
<dbReference type="Pfam" id="PF03009">
    <property type="entry name" value="GDPD"/>
    <property type="match status" value="1"/>
</dbReference>
<dbReference type="GO" id="GO:0006629">
    <property type="term" value="P:lipid metabolic process"/>
    <property type="evidence" value="ECO:0007669"/>
    <property type="project" value="InterPro"/>
</dbReference>
<evidence type="ECO:0000313" key="3">
    <source>
        <dbReference type="Proteomes" id="UP000317036"/>
    </source>
</evidence>
<dbReference type="Gene3D" id="3.20.20.190">
    <property type="entry name" value="Phosphatidylinositol (PI) phosphodiesterase"/>
    <property type="match status" value="1"/>
</dbReference>
<dbReference type="InterPro" id="IPR017946">
    <property type="entry name" value="PLC-like_Pdiesterase_TIM-brl"/>
</dbReference>
<dbReference type="Proteomes" id="UP000317036">
    <property type="component" value="Unassembled WGS sequence"/>
</dbReference>
<dbReference type="AlphaFoldDB" id="A0A559KC66"/>
<evidence type="ECO:0000313" key="2">
    <source>
        <dbReference type="EMBL" id="TVY09724.1"/>
    </source>
</evidence>
<name>A0A559KC66_9BACL</name>
<organism evidence="2 3">
    <name type="scientific">Paenibacillus cremeus</name>
    <dbReference type="NCBI Taxonomy" id="2163881"/>
    <lineage>
        <taxon>Bacteria</taxon>
        <taxon>Bacillati</taxon>
        <taxon>Bacillota</taxon>
        <taxon>Bacilli</taxon>
        <taxon>Bacillales</taxon>
        <taxon>Paenibacillaceae</taxon>
        <taxon>Paenibacillus</taxon>
    </lineage>
</organism>
<dbReference type="SUPFAM" id="SSF51695">
    <property type="entry name" value="PLC-like phosphodiesterases"/>
    <property type="match status" value="1"/>
</dbReference>
<dbReference type="GO" id="GO:0008081">
    <property type="term" value="F:phosphoric diester hydrolase activity"/>
    <property type="evidence" value="ECO:0007669"/>
    <property type="project" value="InterPro"/>
</dbReference>
<keyword evidence="3" id="KW-1185">Reference proteome</keyword>
<dbReference type="InterPro" id="IPR030395">
    <property type="entry name" value="GP_PDE_dom"/>
</dbReference>
<feature type="domain" description="GP-PDE" evidence="1">
    <location>
        <begin position="3"/>
        <end position="238"/>
    </location>
</feature>
<accession>A0A559KC66</accession>
<protein>
    <submittedName>
        <fullName evidence="2">Glycerophosphodiester phosphodiesterase</fullName>
    </submittedName>
</protein>
<evidence type="ECO:0000259" key="1">
    <source>
        <dbReference type="PROSITE" id="PS51704"/>
    </source>
</evidence>
<comment type="caution">
    <text evidence="2">The sequence shown here is derived from an EMBL/GenBank/DDBJ whole genome shotgun (WGS) entry which is preliminary data.</text>
</comment>
<sequence length="241" mass="27476">MMVQGLAHRGYPKKYPENTLRSFQAGLDLGFSHLELDVHLSKDGVPVVIHDPTLQRTIHASGYVSDFTLEELKQFRCKGLDGTPGEDTIPTLEEVLLLARGKAHVDVELKSAGSDYPGLEEAVLDVIRKCEVRDEVFVASFDHYSIIRMRELDSSMALGLVIYGATPSVFPLMEQLQAKYLSVKYIYLTDDFVRECREREIQLIAWTVDSEQAMKQMRSRYPDVWICTNELERWKNAFAEA</sequence>
<dbReference type="PANTHER" id="PTHR46211">
    <property type="entry name" value="GLYCEROPHOSPHORYL DIESTER PHOSPHODIESTERASE"/>
    <property type="match status" value="1"/>
</dbReference>
<reference evidence="2 3" key="1">
    <citation type="submission" date="2019-07" db="EMBL/GenBank/DDBJ databases">
        <authorList>
            <person name="Kim J."/>
        </authorList>
    </citation>
    <scope>NUCLEOTIDE SEQUENCE [LARGE SCALE GENOMIC DNA]</scope>
    <source>
        <strain evidence="2 3">JC52</strain>
    </source>
</reference>
<dbReference type="EMBL" id="VNJI01000012">
    <property type="protein sequence ID" value="TVY09724.1"/>
    <property type="molecule type" value="Genomic_DNA"/>
</dbReference>
<dbReference type="PANTHER" id="PTHR46211:SF14">
    <property type="entry name" value="GLYCEROPHOSPHODIESTER PHOSPHODIESTERASE"/>
    <property type="match status" value="1"/>
</dbReference>
<gene>
    <name evidence="2" type="ORF">FPZ49_11865</name>
</gene>
<proteinExistence type="predicted"/>